<dbReference type="InterPro" id="IPR045851">
    <property type="entry name" value="AMP-bd_C_sf"/>
</dbReference>
<dbReference type="CDD" id="cd05931">
    <property type="entry name" value="FAAL"/>
    <property type="match status" value="1"/>
</dbReference>
<dbReference type="Gene3D" id="3.40.50.12780">
    <property type="entry name" value="N-terminal domain of ligase-like"/>
    <property type="match status" value="1"/>
</dbReference>
<dbReference type="EMBL" id="CP045851">
    <property type="protein sequence ID" value="QGG95683.1"/>
    <property type="molecule type" value="Genomic_DNA"/>
</dbReference>
<accession>A0A5Q2RIR1</accession>
<dbReference type="GO" id="GO:0016874">
    <property type="term" value="F:ligase activity"/>
    <property type="evidence" value="ECO:0007669"/>
    <property type="project" value="UniProtKB-KW"/>
</dbReference>
<evidence type="ECO:0000259" key="3">
    <source>
        <dbReference type="Pfam" id="PF00501"/>
    </source>
</evidence>
<feature type="domain" description="AMP-dependent synthetase/ligase" evidence="3">
    <location>
        <begin position="14"/>
        <end position="402"/>
    </location>
</feature>
<comment type="similarity">
    <text evidence="1">Belongs to the ATP-dependent AMP-binding enzyme family.</text>
</comment>
<protein>
    <submittedName>
        <fullName evidence="4">AMP-binding protein</fullName>
    </submittedName>
</protein>
<dbReference type="PANTHER" id="PTHR22754">
    <property type="entry name" value="DISCO-INTERACTING PROTEIN 2 DIP2 -RELATED"/>
    <property type="match status" value="1"/>
</dbReference>
<dbReference type="Gene3D" id="3.30.300.30">
    <property type="match status" value="1"/>
</dbReference>
<proteinExistence type="inferred from homology"/>
<gene>
    <name evidence="4" type="ORF">GH723_11565</name>
</gene>
<keyword evidence="2" id="KW-0436">Ligase</keyword>
<dbReference type="RefSeq" id="WP_153759789.1">
    <property type="nucleotide sequence ID" value="NZ_CP045851.1"/>
</dbReference>
<dbReference type="KEGG" id="atq:GH723_11565"/>
<organism evidence="4 5">
    <name type="scientific">Actinomarinicola tropica</name>
    <dbReference type="NCBI Taxonomy" id="2789776"/>
    <lineage>
        <taxon>Bacteria</taxon>
        <taxon>Bacillati</taxon>
        <taxon>Actinomycetota</taxon>
        <taxon>Acidimicrobiia</taxon>
        <taxon>Acidimicrobiales</taxon>
        <taxon>Iamiaceae</taxon>
        <taxon>Actinomarinicola</taxon>
    </lineage>
</organism>
<dbReference type="Pfam" id="PF00501">
    <property type="entry name" value="AMP-binding"/>
    <property type="match status" value="1"/>
</dbReference>
<evidence type="ECO:0000313" key="4">
    <source>
        <dbReference type="EMBL" id="QGG95683.1"/>
    </source>
</evidence>
<dbReference type="GO" id="GO:0005886">
    <property type="term" value="C:plasma membrane"/>
    <property type="evidence" value="ECO:0007669"/>
    <property type="project" value="TreeGrafter"/>
</dbReference>
<keyword evidence="5" id="KW-1185">Reference proteome</keyword>
<dbReference type="InterPro" id="IPR042099">
    <property type="entry name" value="ANL_N_sf"/>
</dbReference>
<reference evidence="4 5" key="1">
    <citation type="submission" date="2019-11" db="EMBL/GenBank/DDBJ databases">
        <authorList>
            <person name="He Y."/>
        </authorList>
    </citation>
    <scope>NUCLEOTIDE SEQUENCE [LARGE SCALE GENOMIC DNA]</scope>
    <source>
        <strain evidence="4 5">SCSIO 58843</strain>
    </source>
</reference>
<dbReference type="InterPro" id="IPR040097">
    <property type="entry name" value="FAAL/FAAC"/>
</dbReference>
<dbReference type="AlphaFoldDB" id="A0A5Q2RIR1"/>
<evidence type="ECO:0000256" key="2">
    <source>
        <dbReference type="ARBA" id="ARBA00022598"/>
    </source>
</evidence>
<evidence type="ECO:0000256" key="1">
    <source>
        <dbReference type="ARBA" id="ARBA00006432"/>
    </source>
</evidence>
<dbReference type="GO" id="GO:0006633">
    <property type="term" value="P:fatty acid biosynthetic process"/>
    <property type="evidence" value="ECO:0007669"/>
    <property type="project" value="TreeGrafter"/>
</dbReference>
<name>A0A5Q2RIR1_9ACTN</name>
<dbReference type="SUPFAM" id="SSF56801">
    <property type="entry name" value="Acetyl-CoA synthetase-like"/>
    <property type="match status" value="1"/>
</dbReference>
<sequence length="547" mass="57980">MSSLSARIEASAHRGGAITFVGAEDPVRVPWSQLHDDARSMAAGLQARGVAPGDHVAILGPTSRPLVTAIQAVWLAGATIVVMPIPMRMGSIEEFVAATRRRLHRADVALFLIDPDLAPFVEPEPGDPPIVGLDEVSGPGGASRYERPADDLDRLAILQFTSGSTADPKGVALPHRAVGANLDAIAEAAALDPDDDVLVSWLPLYHDMGLVGLLTLAMTTGTDLVLGAPQDFMAAPLRWMQWLSDFGGTATAGPNFSYVLAARALRRAEGLDLSRLRIALNGAEPVDPDTVEAFVAAAAPFGMRPGAVFPAFGMAEVAIAGTFPPPLAGLRTDVVDLKVLESERYAAPIDADAPHARRLAKLGRAVPGLQIRIVDPATGQVLSDREAGELEIQGTSVCSGYYNDPEATAELFRDGWLRTGDLAYTIDDELVMCGRIKDVIIVGGRNVFPEDIERAVSGVDGVRPGNVIAFGVEGRNGREAIVVVAETKAEDTAAMHGTINEHVRRVVGTPAKDIVLVPPGTLPKTSSGKLQRSLCRQRYLEVDLQRA</sequence>
<dbReference type="Proteomes" id="UP000334019">
    <property type="component" value="Chromosome"/>
</dbReference>
<evidence type="ECO:0000313" key="5">
    <source>
        <dbReference type="Proteomes" id="UP000334019"/>
    </source>
</evidence>
<dbReference type="PANTHER" id="PTHR22754:SF32">
    <property type="entry name" value="DISCO-INTERACTING PROTEIN 2"/>
    <property type="match status" value="1"/>
</dbReference>
<dbReference type="GO" id="GO:0070566">
    <property type="term" value="F:adenylyltransferase activity"/>
    <property type="evidence" value="ECO:0007669"/>
    <property type="project" value="TreeGrafter"/>
</dbReference>
<dbReference type="InterPro" id="IPR000873">
    <property type="entry name" value="AMP-dep_synth/lig_dom"/>
</dbReference>